<evidence type="ECO:0000259" key="1">
    <source>
        <dbReference type="PROSITE" id="PS50104"/>
    </source>
</evidence>
<dbReference type="RefSeq" id="WP_184807914.1">
    <property type="nucleotide sequence ID" value="NZ_JACIIZ010000034.1"/>
</dbReference>
<dbReference type="Gene3D" id="3.40.50.10140">
    <property type="entry name" value="Toll/interleukin-1 receptor homology (TIR) domain"/>
    <property type="match status" value="1"/>
</dbReference>
<evidence type="ECO:0000313" key="3">
    <source>
        <dbReference type="Proteomes" id="UP000539175"/>
    </source>
</evidence>
<gene>
    <name evidence="2" type="ORF">FHS74_006004</name>
</gene>
<reference evidence="2 3" key="1">
    <citation type="submission" date="2020-08" db="EMBL/GenBank/DDBJ databases">
        <title>Genomic Encyclopedia of Type Strains, Phase IV (KMG-IV): sequencing the most valuable type-strain genomes for metagenomic binning, comparative biology and taxonomic classification.</title>
        <authorList>
            <person name="Goeker M."/>
        </authorList>
    </citation>
    <scope>NUCLEOTIDE SEQUENCE [LARGE SCALE GENOMIC DNA]</scope>
    <source>
        <strain evidence="2 3">DSM 22198</strain>
    </source>
</reference>
<evidence type="ECO:0000313" key="2">
    <source>
        <dbReference type="EMBL" id="MBB6255405.1"/>
    </source>
</evidence>
<dbReference type="AlphaFoldDB" id="A0A7X0EGY2"/>
<dbReference type="PROSITE" id="PS50104">
    <property type="entry name" value="TIR"/>
    <property type="match status" value="1"/>
</dbReference>
<comment type="caution">
    <text evidence="2">The sequence shown here is derived from an EMBL/GenBank/DDBJ whole genome shotgun (WGS) entry which is preliminary data.</text>
</comment>
<accession>A0A7X0EGY2</accession>
<dbReference type="Proteomes" id="UP000539175">
    <property type="component" value="Unassembled WGS sequence"/>
</dbReference>
<keyword evidence="3" id="KW-1185">Reference proteome</keyword>
<name>A0A7X0EGY2_9PROT</name>
<dbReference type="InterPro" id="IPR000157">
    <property type="entry name" value="TIR_dom"/>
</dbReference>
<dbReference type="SUPFAM" id="SSF52200">
    <property type="entry name" value="Toll/Interleukin receptor TIR domain"/>
    <property type="match status" value="1"/>
</dbReference>
<proteinExistence type="predicted"/>
<dbReference type="InterPro" id="IPR035897">
    <property type="entry name" value="Toll_tir_struct_dom_sf"/>
</dbReference>
<sequence>MANFFISYNRADRQWAEWIGWQLEEVGYKCYLQDWDFRPGTNFVLKMHCAAKECARTIAVLSSEYLRVEYAQAEWAAAFTNDPSGASGALLPVKVGACDPGGGCLRQ</sequence>
<dbReference type="EMBL" id="JACIIZ010000034">
    <property type="protein sequence ID" value="MBB6255405.1"/>
    <property type="molecule type" value="Genomic_DNA"/>
</dbReference>
<dbReference type="Pfam" id="PF13676">
    <property type="entry name" value="TIR_2"/>
    <property type="match status" value="1"/>
</dbReference>
<feature type="domain" description="TIR" evidence="1">
    <location>
        <begin position="1"/>
        <end position="107"/>
    </location>
</feature>
<organism evidence="2 3">
    <name type="scientific">Nitrospirillum iridis</name>
    <dbReference type="NCBI Taxonomy" id="765888"/>
    <lineage>
        <taxon>Bacteria</taxon>
        <taxon>Pseudomonadati</taxon>
        <taxon>Pseudomonadota</taxon>
        <taxon>Alphaproteobacteria</taxon>
        <taxon>Rhodospirillales</taxon>
        <taxon>Azospirillaceae</taxon>
        <taxon>Nitrospirillum</taxon>
    </lineage>
</organism>
<protein>
    <recommendedName>
        <fullName evidence="1">TIR domain-containing protein</fullName>
    </recommendedName>
</protein>
<dbReference type="GO" id="GO:0007165">
    <property type="term" value="P:signal transduction"/>
    <property type="evidence" value="ECO:0007669"/>
    <property type="project" value="InterPro"/>
</dbReference>